<keyword evidence="5" id="KW-0378">Hydrolase</keyword>
<comment type="pathway">
    <text evidence="1">Cofactor biosynthesis; 7,8-dihydroneopterin triphosphate biosynthesis; 7,8-dihydroneopterin triphosphate from GTP: step 1/1.</text>
</comment>
<feature type="domain" description="GTP cyclohydrolase I" evidence="8">
    <location>
        <begin position="114"/>
        <end position="199"/>
    </location>
</feature>
<sequence length="564" mass="58133">MTSATDKAPAPSHNAGGVEVDRDELERSVRAMLEALGEDVHREGLADTPKRVAKAMAFAVRGYGMSAIDAVGSALFHEPGLESDEANAAIEAERAATGAERSGGAVDDHLLARPGVVLIRDVPFFSTAEDSLLPFYGRAHVGYVPSRGQIVGLSKVARLAEVFARRLQNPNRLAADIATALHEGAAPRGVHVVLEAAQMGPFGPIPVSGEAATGCFATGGRGNDADGYGAEFRAMLGAGVGAGPGPGVGLGEFGNGSGGRWTTHGADAVCRRCVCGSVSPTNGIDDDRVGSSPGTAVTTYNTYNTVTDAEAASTSTALHECPSGGGGGRDSPTDSSHNFAVPSEVSVSLDARPATPFEAALGTPSPPPAPQAVAEAVEGMMRALGLGAKMDADRLSLTARRYADLMAASREGHAAADAEPATALGGKKRKMVDGSDGSGETELVRDLELATLCEHHLLPFHGAVHVATTGSRKDVSRAMLQKIVTMHGRRLQVQERLTRDIARDVAAATGASGVMVACRAAHLCMIARGVEKPGSTTCTSACLGEFASDPTRRSRFWRALEGGK</sequence>
<dbReference type="InterPro" id="IPR043134">
    <property type="entry name" value="GTP-CH-I_N"/>
</dbReference>
<feature type="domain" description="GTP cyclohydrolase I" evidence="8">
    <location>
        <begin position="375"/>
        <end position="559"/>
    </location>
</feature>
<dbReference type="GO" id="GO:0006729">
    <property type="term" value="P:tetrahydrobiopterin biosynthetic process"/>
    <property type="evidence" value="ECO:0007669"/>
    <property type="project" value="TreeGrafter"/>
</dbReference>
<dbReference type="InterPro" id="IPR020602">
    <property type="entry name" value="GTP_CycHdrlase_I_dom"/>
</dbReference>
<dbReference type="Gene3D" id="3.30.1130.10">
    <property type="match status" value="2"/>
</dbReference>
<evidence type="ECO:0000313" key="9">
    <source>
        <dbReference type="EMBL" id="ACO65703.1"/>
    </source>
</evidence>
<dbReference type="FunCoup" id="C1ED74">
    <property type="interactions" value="304"/>
</dbReference>
<dbReference type="PANTHER" id="PTHR11109:SF7">
    <property type="entry name" value="GTP CYCLOHYDROLASE 1"/>
    <property type="match status" value="1"/>
</dbReference>
<dbReference type="GO" id="GO:0005525">
    <property type="term" value="F:GTP binding"/>
    <property type="evidence" value="ECO:0007669"/>
    <property type="project" value="TreeGrafter"/>
</dbReference>
<dbReference type="InterPro" id="IPR001474">
    <property type="entry name" value="GTP_CycHdrlase_I"/>
</dbReference>
<dbReference type="Gene3D" id="1.10.286.10">
    <property type="match status" value="1"/>
</dbReference>
<dbReference type="AlphaFoldDB" id="C1ED74"/>
<evidence type="ECO:0000256" key="7">
    <source>
        <dbReference type="SAM" id="MobiDB-lite"/>
    </source>
</evidence>
<evidence type="ECO:0000256" key="2">
    <source>
        <dbReference type="ARBA" id="ARBA00008085"/>
    </source>
</evidence>
<comment type="similarity">
    <text evidence="2">Belongs to the GTP cyclohydrolase I family.</text>
</comment>
<dbReference type="Proteomes" id="UP000002009">
    <property type="component" value="Chromosome 9"/>
</dbReference>
<feature type="region of interest" description="Disordered" evidence="7">
    <location>
        <begin position="313"/>
        <end position="339"/>
    </location>
</feature>
<evidence type="ECO:0000313" key="10">
    <source>
        <dbReference type="Proteomes" id="UP000002009"/>
    </source>
</evidence>
<dbReference type="PANTHER" id="PTHR11109">
    <property type="entry name" value="GTP CYCLOHYDROLASE I"/>
    <property type="match status" value="1"/>
</dbReference>
<dbReference type="EC" id="3.5.4.16" evidence="3"/>
<protein>
    <recommendedName>
        <fullName evidence="4">GTP cyclohydrolase 1</fullName>
        <ecNumber evidence="3">3.5.4.16</ecNumber>
    </recommendedName>
    <alternativeName>
        <fullName evidence="6">GTP cyclohydrolase I</fullName>
    </alternativeName>
</protein>
<feature type="domain" description="GTP cyclohydrolase I" evidence="8">
    <location>
        <begin position="26"/>
        <end position="77"/>
    </location>
</feature>
<evidence type="ECO:0000256" key="5">
    <source>
        <dbReference type="ARBA" id="ARBA00022801"/>
    </source>
</evidence>
<dbReference type="OMA" id="HCELKMP"/>
<dbReference type="GO" id="GO:0005737">
    <property type="term" value="C:cytoplasm"/>
    <property type="evidence" value="ECO:0007669"/>
    <property type="project" value="TreeGrafter"/>
</dbReference>
<dbReference type="GO" id="GO:0003934">
    <property type="term" value="F:GTP cyclohydrolase I activity"/>
    <property type="evidence" value="ECO:0007669"/>
    <property type="project" value="UniProtKB-EC"/>
</dbReference>
<dbReference type="GO" id="GO:0046654">
    <property type="term" value="P:tetrahydrofolate biosynthetic process"/>
    <property type="evidence" value="ECO:0007669"/>
    <property type="project" value="InterPro"/>
</dbReference>
<dbReference type="STRING" id="296587.C1ED74"/>
<evidence type="ECO:0000259" key="8">
    <source>
        <dbReference type="Pfam" id="PF01227"/>
    </source>
</evidence>
<evidence type="ECO:0000256" key="3">
    <source>
        <dbReference type="ARBA" id="ARBA00012715"/>
    </source>
</evidence>
<dbReference type="eggNOG" id="KOG2698">
    <property type="taxonomic scope" value="Eukaryota"/>
</dbReference>
<dbReference type="SUPFAM" id="SSF55620">
    <property type="entry name" value="Tetrahydrobiopterin biosynthesis enzymes-like"/>
    <property type="match status" value="2"/>
</dbReference>
<dbReference type="Pfam" id="PF01227">
    <property type="entry name" value="GTP_cyclohydroI"/>
    <property type="match status" value="3"/>
</dbReference>
<dbReference type="OrthoDB" id="4966at2759"/>
<dbReference type="UniPathway" id="UPA00848">
    <property type="reaction ID" value="UER00151"/>
</dbReference>
<dbReference type="GeneID" id="8245998"/>
<proteinExistence type="inferred from homology"/>
<dbReference type="RefSeq" id="XP_002504445.1">
    <property type="nucleotide sequence ID" value="XM_002504399.1"/>
</dbReference>
<gene>
    <name evidence="9" type="ORF">MICPUN_61030</name>
</gene>
<dbReference type="EMBL" id="CP001329">
    <property type="protein sequence ID" value="ACO65703.1"/>
    <property type="molecule type" value="Genomic_DNA"/>
</dbReference>
<name>C1ED74_MICCC</name>
<organism evidence="9 10">
    <name type="scientific">Micromonas commoda (strain RCC299 / NOUM17 / CCMP2709)</name>
    <name type="common">Picoplanktonic green alga</name>
    <dbReference type="NCBI Taxonomy" id="296587"/>
    <lineage>
        <taxon>Eukaryota</taxon>
        <taxon>Viridiplantae</taxon>
        <taxon>Chlorophyta</taxon>
        <taxon>Mamiellophyceae</taxon>
        <taxon>Mamiellales</taxon>
        <taxon>Mamiellaceae</taxon>
        <taxon>Micromonas</taxon>
    </lineage>
</organism>
<feature type="region of interest" description="Disordered" evidence="7">
    <location>
        <begin position="1"/>
        <end position="23"/>
    </location>
</feature>
<evidence type="ECO:0000256" key="1">
    <source>
        <dbReference type="ARBA" id="ARBA00005080"/>
    </source>
</evidence>
<dbReference type="InterPro" id="IPR043133">
    <property type="entry name" value="GTP-CH-I_C/QueF"/>
</dbReference>
<reference evidence="9 10" key="1">
    <citation type="journal article" date="2009" name="Science">
        <title>Green evolution and dynamic adaptations revealed by genomes of the marine picoeukaryotes Micromonas.</title>
        <authorList>
            <person name="Worden A.Z."/>
            <person name="Lee J.H."/>
            <person name="Mock T."/>
            <person name="Rouze P."/>
            <person name="Simmons M.P."/>
            <person name="Aerts A.L."/>
            <person name="Allen A.E."/>
            <person name="Cuvelier M.L."/>
            <person name="Derelle E."/>
            <person name="Everett M.V."/>
            <person name="Foulon E."/>
            <person name="Grimwood J."/>
            <person name="Gundlach H."/>
            <person name="Henrissat B."/>
            <person name="Napoli C."/>
            <person name="McDonald S.M."/>
            <person name="Parker M.S."/>
            <person name="Rombauts S."/>
            <person name="Salamov A."/>
            <person name="Von Dassow P."/>
            <person name="Badger J.H."/>
            <person name="Coutinho P.M."/>
            <person name="Demir E."/>
            <person name="Dubchak I."/>
            <person name="Gentemann C."/>
            <person name="Eikrem W."/>
            <person name="Gready J.E."/>
            <person name="John U."/>
            <person name="Lanier W."/>
            <person name="Lindquist E.A."/>
            <person name="Lucas S."/>
            <person name="Mayer K.F."/>
            <person name="Moreau H."/>
            <person name="Not F."/>
            <person name="Otillar R."/>
            <person name="Panaud O."/>
            <person name="Pangilinan J."/>
            <person name="Paulsen I."/>
            <person name="Piegu B."/>
            <person name="Poliakov A."/>
            <person name="Robbens S."/>
            <person name="Schmutz J."/>
            <person name="Toulza E."/>
            <person name="Wyss T."/>
            <person name="Zelensky A."/>
            <person name="Zhou K."/>
            <person name="Armbrust E.V."/>
            <person name="Bhattacharya D."/>
            <person name="Goodenough U.W."/>
            <person name="Van de Peer Y."/>
            <person name="Grigoriev I.V."/>
        </authorList>
    </citation>
    <scope>NUCLEOTIDE SEQUENCE [LARGE SCALE GENOMIC DNA]</scope>
    <source>
        <strain evidence="10">RCC299 / NOUM17</strain>
    </source>
</reference>
<dbReference type="KEGG" id="mis:MICPUN_61030"/>
<keyword evidence="10" id="KW-1185">Reference proteome</keyword>
<accession>C1ED74</accession>
<evidence type="ECO:0000256" key="6">
    <source>
        <dbReference type="ARBA" id="ARBA00030854"/>
    </source>
</evidence>
<dbReference type="InParanoid" id="C1ED74"/>
<dbReference type="GO" id="GO:0008270">
    <property type="term" value="F:zinc ion binding"/>
    <property type="evidence" value="ECO:0007669"/>
    <property type="project" value="TreeGrafter"/>
</dbReference>
<evidence type="ECO:0000256" key="4">
    <source>
        <dbReference type="ARBA" id="ARBA00017272"/>
    </source>
</evidence>